<evidence type="ECO:0000313" key="3">
    <source>
        <dbReference type="Proteomes" id="UP000041314"/>
    </source>
</evidence>
<proteinExistence type="predicted"/>
<evidence type="ECO:0000256" key="1">
    <source>
        <dbReference type="SAM" id="MobiDB-lite"/>
    </source>
</evidence>
<accession>A0A655C0K8</accession>
<gene>
    <name evidence="2" type="ORF">ERS008198_01369</name>
</gene>
<dbReference type="AlphaFoldDB" id="A0A655C0K8"/>
<reference evidence="2 3" key="1">
    <citation type="submission" date="2015-03" db="EMBL/GenBank/DDBJ databases">
        <authorList>
            <consortium name="Pathogen Informatics"/>
        </authorList>
    </citation>
    <scope>NUCLEOTIDE SEQUENCE [LARGE SCALE GENOMIC DNA]</scope>
    <source>
        <strain evidence="2 3">A1104</strain>
    </source>
</reference>
<evidence type="ECO:0000313" key="2">
    <source>
        <dbReference type="EMBL" id="CNT89993.1"/>
    </source>
</evidence>
<dbReference type="EMBL" id="CQPA01000007">
    <property type="protein sequence ID" value="CNT89993.1"/>
    <property type="molecule type" value="Genomic_DNA"/>
</dbReference>
<feature type="region of interest" description="Disordered" evidence="1">
    <location>
        <begin position="8"/>
        <end position="40"/>
    </location>
</feature>
<dbReference type="Proteomes" id="UP000041314">
    <property type="component" value="Unassembled WGS sequence"/>
</dbReference>
<sequence>MIACHYAAPAQGPHIPKSVTPPYRNRLRRPNRQFDTPVGERVPDAVKHLLKNQQFHIVKMAIEIDDHLPGTFWSDDIVHRNS</sequence>
<name>A0A655C0K8_SALET</name>
<protein>
    <submittedName>
        <fullName evidence="2">Uncharacterized protein</fullName>
    </submittedName>
</protein>
<organism evidence="2 3">
    <name type="scientific">Salmonella enterica subsp. enterica serovar Bovismorbificans</name>
    <dbReference type="NCBI Taxonomy" id="58097"/>
    <lineage>
        <taxon>Bacteria</taxon>
        <taxon>Pseudomonadati</taxon>
        <taxon>Pseudomonadota</taxon>
        <taxon>Gammaproteobacteria</taxon>
        <taxon>Enterobacterales</taxon>
        <taxon>Enterobacteriaceae</taxon>
        <taxon>Salmonella</taxon>
    </lineage>
</organism>